<keyword evidence="1" id="KW-0472">Membrane</keyword>
<accession>A0ABY2K8M8</accession>
<gene>
    <name evidence="2" type="ORF">E0489_08320</name>
</gene>
<feature type="transmembrane region" description="Helical" evidence="1">
    <location>
        <begin position="45"/>
        <end position="68"/>
    </location>
</feature>
<evidence type="ECO:0000313" key="2">
    <source>
        <dbReference type="EMBL" id="TFU15746.1"/>
    </source>
</evidence>
<feature type="transmembrane region" description="Helical" evidence="1">
    <location>
        <begin position="6"/>
        <end position="24"/>
    </location>
</feature>
<reference evidence="2 3" key="1">
    <citation type="submission" date="2019-03" db="EMBL/GenBank/DDBJ databases">
        <title>Thermus tengchongensis species for the arsenic transformation mechanism.</title>
        <authorList>
            <person name="Yuan G.C."/>
        </authorList>
    </citation>
    <scope>NUCLEOTIDE SEQUENCE [LARGE SCALE GENOMIC DNA]</scope>
    <source>
        <strain evidence="2 3">15Y</strain>
    </source>
</reference>
<organism evidence="2 3">
    <name type="scientific">Thermus tengchongensis</name>
    <dbReference type="NCBI Taxonomy" id="1214928"/>
    <lineage>
        <taxon>Bacteria</taxon>
        <taxon>Thermotogati</taxon>
        <taxon>Deinococcota</taxon>
        <taxon>Deinococci</taxon>
        <taxon>Thermales</taxon>
        <taxon>Thermaceae</taxon>
        <taxon>Thermus</taxon>
    </lineage>
</organism>
<comment type="caution">
    <text evidence="2">The sequence shown here is derived from an EMBL/GenBank/DDBJ whole genome shotgun (WGS) entry which is preliminary data.</text>
</comment>
<dbReference type="Proteomes" id="UP000297244">
    <property type="component" value="Unassembled WGS sequence"/>
</dbReference>
<dbReference type="EMBL" id="SKBL01000013">
    <property type="protein sequence ID" value="TFU15746.1"/>
    <property type="molecule type" value="Genomic_DNA"/>
</dbReference>
<keyword evidence="1" id="KW-1133">Transmembrane helix</keyword>
<dbReference type="InterPro" id="IPR021320">
    <property type="entry name" value="DUF2905"/>
</dbReference>
<keyword evidence="3" id="KW-1185">Reference proteome</keyword>
<keyword evidence="1" id="KW-0812">Transmembrane</keyword>
<evidence type="ECO:0000256" key="1">
    <source>
        <dbReference type="SAM" id="Phobius"/>
    </source>
</evidence>
<name>A0ABY2K8M8_9DEIN</name>
<dbReference type="PANTHER" id="PTHR36443">
    <property type="entry name" value="BSR5223 PROTEIN"/>
    <property type="match status" value="1"/>
</dbReference>
<sequence length="73" mass="8287">MEVGKALLFLGVLLVLLGLVLLYFPKIFSWFGHLPGDIRIEREGLRVYIPITSALVLSLLLTLLWNLLGLLRR</sequence>
<dbReference type="PANTHER" id="PTHR36443:SF1">
    <property type="entry name" value="BSR5223 PROTEIN"/>
    <property type="match status" value="1"/>
</dbReference>
<protein>
    <submittedName>
        <fullName evidence="2">DUF2905 domain-containing protein</fullName>
    </submittedName>
</protein>
<dbReference type="Pfam" id="PF11146">
    <property type="entry name" value="DUF2905"/>
    <property type="match status" value="1"/>
</dbReference>
<proteinExistence type="predicted"/>
<dbReference type="RefSeq" id="WP_135343555.1">
    <property type="nucleotide sequence ID" value="NZ_ML214248.1"/>
</dbReference>
<evidence type="ECO:0000313" key="3">
    <source>
        <dbReference type="Proteomes" id="UP000297244"/>
    </source>
</evidence>